<comment type="caution">
    <text evidence="3">The sequence shown here is derived from an EMBL/GenBank/DDBJ whole genome shotgun (WGS) entry which is preliminary data.</text>
</comment>
<keyword evidence="4" id="KW-1185">Reference proteome</keyword>
<gene>
    <name evidence="3" type="ORF">LEP48_01905</name>
</gene>
<evidence type="ECO:0000313" key="4">
    <source>
        <dbReference type="Proteomes" id="UP001319870"/>
    </source>
</evidence>
<keyword evidence="2" id="KW-0472">Membrane</keyword>
<name>A0ABS7ZAM0_9MICO</name>
<organism evidence="3 4">
    <name type="scientific">Isoptericola luteus</name>
    <dbReference type="NCBI Taxonomy" id="2879484"/>
    <lineage>
        <taxon>Bacteria</taxon>
        <taxon>Bacillati</taxon>
        <taxon>Actinomycetota</taxon>
        <taxon>Actinomycetes</taxon>
        <taxon>Micrococcales</taxon>
        <taxon>Promicromonosporaceae</taxon>
        <taxon>Isoptericola</taxon>
    </lineage>
</organism>
<reference evidence="3 4" key="1">
    <citation type="submission" date="2021-09" db="EMBL/GenBank/DDBJ databases">
        <title>Isoptericola luteus sp. nov., a novel bacterium isolated from Harbin, the capital city of Heilongjiang province.</title>
        <authorList>
            <person name="Li J."/>
        </authorList>
    </citation>
    <scope>NUCLEOTIDE SEQUENCE [LARGE SCALE GENOMIC DNA]</scope>
    <source>
        <strain evidence="3 4">NEAU-Y5</strain>
    </source>
</reference>
<evidence type="ECO:0000256" key="1">
    <source>
        <dbReference type="SAM" id="MobiDB-lite"/>
    </source>
</evidence>
<feature type="transmembrane region" description="Helical" evidence="2">
    <location>
        <begin position="83"/>
        <end position="103"/>
    </location>
</feature>
<dbReference type="Proteomes" id="UP001319870">
    <property type="component" value="Unassembled WGS sequence"/>
</dbReference>
<dbReference type="InterPro" id="IPR022062">
    <property type="entry name" value="DUF3618"/>
</dbReference>
<evidence type="ECO:0000256" key="2">
    <source>
        <dbReference type="SAM" id="Phobius"/>
    </source>
</evidence>
<proteinExistence type="predicted"/>
<accession>A0ABS7ZAM0</accession>
<keyword evidence="2" id="KW-0812">Transmembrane</keyword>
<dbReference type="EMBL" id="JAIXCQ010000001">
    <property type="protein sequence ID" value="MCA5892105.1"/>
    <property type="molecule type" value="Genomic_DNA"/>
</dbReference>
<sequence length="105" mass="11213">MSDPTIPRPETPAPTPAELEAEVRRSRSELGETLDLLVERLSPRYQATQLAHTTKQAASDLGTFVTGGGLSDVQPQRERNAKILLGAVAAGIAVVAIVVIRSARR</sequence>
<dbReference type="Pfam" id="PF12277">
    <property type="entry name" value="DUF3618"/>
    <property type="match status" value="1"/>
</dbReference>
<dbReference type="RefSeq" id="WP_225563822.1">
    <property type="nucleotide sequence ID" value="NZ_JAIXCQ010000001.1"/>
</dbReference>
<keyword evidence="2" id="KW-1133">Transmembrane helix</keyword>
<protein>
    <submittedName>
        <fullName evidence="3">DUF3618 domain-containing protein</fullName>
    </submittedName>
</protein>
<evidence type="ECO:0000313" key="3">
    <source>
        <dbReference type="EMBL" id="MCA5892105.1"/>
    </source>
</evidence>
<feature type="region of interest" description="Disordered" evidence="1">
    <location>
        <begin position="1"/>
        <end position="25"/>
    </location>
</feature>
<feature type="compositionally biased region" description="Pro residues" evidence="1">
    <location>
        <begin position="1"/>
        <end position="15"/>
    </location>
</feature>